<name>A0A5C3LH09_9AGAR</name>
<proteinExistence type="predicted"/>
<feature type="compositionally biased region" description="Basic and acidic residues" evidence="1">
    <location>
        <begin position="483"/>
        <end position="496"/>
    </location>
</feature>
<dbReference type="STRING" id="68775.A0A5C3LH09"/>
<feature type="compositionally biased region" description="Low complexity" evidence="1">
    <location>
        <begin position="497"/>
        <end position="541"/>
    </location>
</feature>
<feature type="compositionally biased region" description="Polar residues" evidence="1">
    <location>
        <begin position="466"/>
        <end position="479"/>
    </location>
</feature>
<feature type="region of interest" description="Disordered" evidence="1">
    <location>
        <begin position="198"/>
        <end position="221"/>
    </location>
</feature>
<dbReference type="AlphaFoldDB" id="A0A5C3LH09"/>
<reference evidence="2 3" key="1">
    <citation type="journal article" date="2019" name="Nat. Ecol. Evol.">
        <title>Megaphylogeny resolves global patterns of mushroom evolution.</title>
        <authorList>
            <person name="Varga T."/>
            <person name="Krizsan K."/>
            <person name="Foldi C."/>
            <person name="Dima B."/>
            <person name="Sanchez-Garcia M."/>
            <person name="Sanchez-Ramirez S."/>
            <person name="Szollosi G.J."/>
            <person name="Szarkandi J.G."/>
            <person name="Papp V."/>
            <person name="Albert L."/>
            <person name="Andreopoulos W."/>
            <person name="Angelini C."/>
            <person name="Antonin V."/>
            <person name="Barry K.W."/>
            <person name="Bougher N.L."/>
            <person name="Buchanan P."/>
            <person name="Buyck B."/>
            <person name="Bense V."/>
            <person name="Catcheside P."/>
            <person name="Chovatia M."/>
            <person name="Cooper J."/>
            <person name="Damon W."/>
            <person name="Desjardin D."/>
            <person name="Finy P."/>
            <person name="Geml J."/>
            <person name="Haridas S."/>
            <person name="Hughes K."/>
            <person name="Justo A."/>
            <person name="Karasinski D."/>
            <person name="Kautmanova I."/>
            <person name="Kiss B."/>
            <person name="Kocsube S."/>
            <person name="Kotiranta H."/>
            <person name="LaButti K.M."/>
            <person name="Lechner B.E."/>
            <person name="Liimatainen K."/>
            <person name="Lipzen A."/>
            <person name="Lukacs Z."/>
            <person name="Mihaltcheva S."/>
            <person name="Morgado L.N."/>
            <person name="Niskanen T."/>
            <person name="Noordeloos M.E."/>
            <person name="Ohm R.A."/>
            <person name="Ortiz-Santana B."/>
            <person name="Ovrebo C."/>
            <person name="Racz N."/>
            <person name="Riley R."/>
            <person name="Savchenko A."/>
            <person name="Shiryaev A."/>
            <person name="Soop K."/>
            <person name="Spirin V."/>
            <person name="Szebenyi C."/>
            <person name="Tomsovsky M."/>
            <person name="Tulloss R.E."/>
            <person name="Uehling J."/>
            <person name="Grigoriev I.V."/>
            <person name="Vagvolgyi C."/>
            <person name="Papp T."/>
            <person name="Martin F.M."/>
            <person name="Miettinen O."/>
            <person name="Hibbett D.S."/>
            <person name="Nagy L.G."/>
        </authorList>
    </citation>
    <scope>NUCLEOTIDE SEQUENCE [LARGE SCALE GENOMIC DNA]</scope>
    <source>
        <strain evidence="2 3">CBS 166.37</strain>
    </source>
</reference>
<gene>
    <name evidence="2" type="ORF">BDQ12DRAFT_693016</name>
</gene>
<feature type="compositionally biased region" description="Gly residues" evidence="1">
    <location>
        <begin position="573"/>
        <end position="585"/>
    </location>
</feature>
<evidence type="ECO:0000313" key="2">
    <source>
        <dbReference type="EMBL" id="TFK32088.1"/>
    </source>
</evidence>
<keyword evidence="3" id="KW-1185">Reference proteome</keyword>
<evidence type="ECO:0000256" key="1">
    <source>
        <dbReference type="SAM" id="MobiDB-lite"/>
    </source>
</evidence>
<feature type="compositionally biased region" description="Polar residues" evidence="1">
    <location>
        <begin position="359"/>
        <end position="374"/>
    </location>
</feature>
<protein>
    <submittedName>
        <fullName evidence="2">Uncharacterized protein</fullName>
    </submittedName>
</protein>
<feature type="region of interest" description="Disordered" evidence="1">
    <location>
        <begin position="356"/>
        <end position="585"/>
    </location>
</feature>
<sequence length="585" mass="65392">MPKCRLNLSRLPPAPRFKAITFKNQTPGSPQKLLAPKGIPRTDIIDATHPALKLPRSSFPFYHDAALDIRAFPLALLGIPENPWDKPGQGKPADIAWTKRIEIAQLLPGGLDSIEKQTKTRQFQTNPEEDLKNPLGPGTLAPLVLTPPAQKKMHVPMSYLNATSKKRTSKVRVVRAGITRRIKAALLMIVTRGATDFDPSSVREKETQDKKGKKKPILYGDEDEAKQEGAHWILPGWTYIFFPTLAIYRMPYPELVMVLRRGLKKLWGRGVELEQEWAKTALQQQRGVDKPQHDVDKLRPGINKRQVDAKVRRTQLLQDLNTMIVEGPDSVLDSPSSNVSWDDETYEYSSIYSPSISTRAQRNSSSRTETSVRSMDQVGQEHSPRGEPSSSFQRESSSSGSQRIFSARTELEPYSRHQHEASSRSPRQSHYTHQREPYSRLGQEINTRDQRYPSFRLGYPYREPRSNSQPEPSYPQSDFSPHPPHETEYPTRRRDPSLLSPSSSRKQYLSSTGTSPSSSSSSRSSPSPSPLLISPSEPASSTPSQGSDLPGAYKSPLSTALFSSRRVFTPPRGTGGRGQGRGGGR</sequence>
<dbReference type="OrthoDB" id="3265918at2759"/>
<accession>A0A5C3LH09</accession>
<evidence type="ECO:0000313" key="3">
    <source>
        <dbReference type="Proteomes" id="UP000308652"/>
    </source>
</evidence>
<dbReference type="Proteomes" id="UP000308652">
    <property type="component" value="Unassembled WGS sequence"/>
</dbReference>
<feature type="compositionally biased region" description="Basic and acidic residues" evidence="1">
    <location>
        <begin position="201"/>
        <end position="210"/>
    </location>
</feature>
<feature type="compositionally biased region" description="Low complexity" evidence="1">
    <location>
        <begin position="386"/>
        <end position="406"/>
    </location>
</feature>
<dbReference type="EMBL" id="ML213687">
    <property type="protein sequence ID" value="TFK32088.1"/>
    <property type="molecule type" value="Genomic_DNA"/>
</dbReference>
<organism evidence="2 3">
    <name type="scientific">Crucibulum laeve</name>
    <dbReference type="NCBI Taxonomy" id="68775"/>
    <lineage>
        <taxon>Eukaryota</taxon>
        <taxon>Fungi</taxon>
        <taxon>Dikarya</taxon>
        <taxon>Basidiomycota</taxon>
        <taxon>Agaricomycotina</taxon>
        <taxon>Agaricomycetes</taxon>
        <taxon>Agaricomycetidae</taxon>
        <taxon>Agaricales</taxon>
        <taxon>Agaricineae</taxon>
        <taxon>Nidulariaceae</taxon>
        <taxon>Crucibulum</taxon>
    </lineage>
</organism>
<feature type="compositionally biased region" description="Basic and acidic residues" evidence="1">
    <location>
        <begin position="409"/>
        <end position="422"/>
    </location>
</feature>